<dbReference type="AlphaFoldDB" id="A0A9J6BLE1"/>
<dbReference type="GO" id="GO:0005886">
    <property type="term" value="C:plasma membrane"/>
    <property type="evidence" value="ECO:0007669"/>
    <property type="project" value="TreeGrafter"/>
</dbReference>
<evidence type="ECO:0000313" key="4">
    <source>
        <dbReference type="Proteomes" id="UP001107558"/>
    </source>
</evidence>
<dbReference type="GO" id="GO:0008374">
    <property type="term" value="F:O-acyltransferase activity"/>
    <property type="evidence" value="ECO:0007669"/>
    <property type="project" value="InterPro"/>
</dbReference>
<sequence length="587" mass="68098">MEVKSPIFEFMLKKCDVQLMKNYSNDFYGPMRHNDTKSDFLDPLNLIFSSCALIVIIFTNFHLDKEKTKSQLFFVLKSPNIKEFFYVVSCLLASIFFLPFILLISITFKIYREYVKHHYLLKNKKLKFVDFMTGEDTVWVCENNNSKSIINVLAFINSNNAINENLPNELLNSIKSKVFSKLVLTNRFPKLFYRRQRDPSGYFYWTNDNSLSINNYVRFLDRFNESIVIKDEEMKRQMSEICNNSLPANNSALWECLIGQQAVQYIDGIKYPVIFRIHHSVGDGVALLRLFLETLADNEDIKIENNPLLTDMKDSLYLKFLRLISFIYTIIKTPSVLCSQIRKEIDYNQIHPTILTGKKKINWIYESELGSTSSLLTVVKALKRKFPGSRFSNILLAALSKSLRDFFEQKNYKIPKEMTVVIPARLYNMKEDPTLKMENKFSVALQTIPIDVNKTDDRMKKIQNYSDIVISSPDYQINYFMMAVVAAVFPDWILKTIMYSKHATMAISNLPGPNFTIKINGYEFESVGFFLPNLDQTACGLTILSYDNRLHFGMMADESSIESEEDLGNILKGMINELQNMAENFLK</sequence>
<proteinExistence type="predicted"/>
<keyword evidence="1" id="KW-1133">Transmembrane helix</keyword>
<feature type="domain" description="O-acyltransferase WSD1 C-terminal" evidence="2">
    <location>
        <begin position="439"/>
        <end position="577"/>
    </location>
</feature>
<dbReference type="InterPro" id="IPR009721">
    <property type="entry name" value="O-acyltransferase_WSD1_C"/>
</dbReference>
<organism evidence="3 4">
    <name type="scientific">Polypedilum vanderplanki</name>
    <name type="common">Sleeping chironomid midge</name>
    <dbReference type="NCBI Taxonomy" id="319348"/>
    <lineage>
        <taxon>Eukaryota</taxon>
        <taxon>Metazoa</taxon>
        <taxon>Ecdysozoa</taxon>
        <taxon>Arthropoda</taxon>
        <taxon>Hexapoda</taxon>
        <taxon>Insecta</taxon>
        <taxon>Pterygota</taxon>
        <taxon>Neoptera</taxon>
        <taxon>Endopterygota</taxon>
        <taxon>Diptera</taxon>
        <taxon>Nematocera</taxon>
        <taxon>Chironomoidea</taxon>
        <taxon>Chironomidae</taxon>
        <taxon>Chironominae</taxon>
        <taxon>Polypedilum</taxon>
        <taxon>Polypedilum</taxon>
    </lineage>
</organism>
<reference evidence="3" key="1">
    <citation type="submission" date="2021-03" db="EMBL/GenBank/DDBJ databases">
        <title>Chromosome level genome of the anhydrobiotic midge Polypedilum vanderplanki.</title>
        <authorList>
            <person name="Yoshida Y."/>
            <person name="Kikawada T."/>
            <person name="Gusev O."/>
        </authorList>
    </citation>
    <scope>NUCLEOTIDE SEQUENCE</scope>
    <source>
        <strain evidence="3">NIAS01</strain>
        <tissue evidence="3">Whole body or cell culture</tissue>
    </source>
</reference>
<accession>A0A9J6BLE1</accession>
<name>A0A9J6BLE1_POLVA</name>
<dbReference type="PANTHER" id="PTHR31650:SF1">
    <property type="entry name" value="WAX ESTER SYNTHASE_DIACYLGLYCEROL ACYLTRANSFERASE 4-RELATED"/>
    <property type="match status" value="1"/>
</dbReference>
<dbReference type="Proteomes" id="UP001107558">
    <property type="component" value="Chromosome 3"/>
</dbReference>
<evidence type="ECO:0000256" key="1">
    <source>
        <dbReference type="SAM" id="Phobius"/>
    </source>
</evidence>
<keyword evidence="1" id="KW-0812">Transmembrane</keyword>
<dbReference type="OrthoDB" id="619536at2759"/>
<keyword evidence="4" id="KW-1185">Reference proteome</keyword>
<feature type="transmembrane region" description="Helical" evidence="1">
    <location>
        <begin position="84"/>
        <end position="108"/>
    </location>
</feature>
<evidence type="ECO:0000313" key="3">
    <source>
        <dbReference type="EMBL" id="KAG5670581.1"/>
    </source>
</evidence>
<gene>
    <name evidence="3" type="ORF">PVAND_000833</name>
</gene>
<dbReference type="EMBL" id="JADBJN010000003">
    <property type="protein sequence ID" value="KAG5670581.1"/>
    <property type="molecule type" value="Genomic_DNA"/>
</dbReference>
<dbReference type="Pfam" id="PF06974">
    <property type="entry name" value="WS_DGAT_C"/>
    <property type="match status" value="1"/>
</dbReference>
<dbReference type="GO" id="GO:0019432">
    <property type="term" value="P:triglyceride biosynthetic process"/>
    <property type="evidence" value="ECO:0007669"/>
    <property type="project" value="TreeGrafter"/>
</dbReference>
<comment type="caution">
    <text evidence="3">The sequence shown here is derived from an EMBL/GenBank/DDBJ whole genome shotgun (WGS) entry which is preliminary data.</text>
</comment>
<dbReference type="PANTHER" id="PTHR31650">
    <property type="entry name" value="O-ACYLTRANSFERASE (WSD1-LIKE) FAMILY PROTEIN"/>
    <property type="match status" value="1"/>
</dbReference>
<dbReference type="InterPro" id="IPR045034">
    <property type="entry name" value="O-acyltransferase_WSD1-like"/>
</dbReference>
<protein>
    <recommendedName>
        <fullName evidence="2">O-acyltransferase WSD1 C-terminal domain-containing protein</fullName>
    </recommendedName>
</protein>
<evidence type="ECO:0000259" key="2">
    <source>
        <dbReference type="Pfam" id="PF06974"/>
    </source>
</evidence>
<feature type="transmembrane region" description="Helical" evidence="1">
    <location>
        <begin position="44"/>
        <end position="63"/>
    </location>
</feature>
<keyword evidence="1" id="KW-0472">Membrane</keyword>